<sequence length="515" mass="60457">FCAMVRLLFILFYATYVLAFDWSKLNLVENHVHYVFSNNPELTSQCKSDEACPYRNVLSNDTKCWGFEKNCEAKNRFGGESPTVDCDNEASAQRYWNQADFGYLRNKMDELEDGIICDSPTDSFLHCTKHASMCRARHLYLDMRRARVQNRESIKLDNGGFGGFCDLNVEKRNQETEIKRSLSTWGEAVSDYTQLNFNPWSDTNKYCDVIVDKPVVFVQLDFGGNMYHHFCDFFNLYLTQMANNSWFGTDVQVIRWDMSYRYGEMFHDAWDAFTSHNHISLREYSDKRVCFNDATFAFLPRMILGLFYNTPVELNCRGSSLFRAFAEHFLHRMGITRPALPIKPANIKITLMNRGANTRYKVYRRVLNLDELVNAIRNIPGLDIQSALLEYSQDKMSFKEQLSVTHNSDIFIGMHGAGLTHFLFLPPWAVAFELYNCGDVRCYRDLPRLRGVRYMTWEEPSKIKAFDKYEHEHYGSHEKFWNFEFDVTEFVRLVKQAKSMVLEHDRFSHLRRDEL</sequence>
<comment type="catalytic activity">
    <reaction evidence="12">
        <text>L-threonyl-[protein] + UDP-N-acetyl-alpha-D-glucosamine = 3-O-(N-acetyl-beta-D-glucosaminyl)-L-threonyl-[protein] + UDP + H(+)</text>
        <dbReference type="Rhea" id="RHEA:48908"/>
        <dbReference type="Rhea" id="RHEA-COMP:11060"/>
        <dbReference type="Rhea" id="RHEA-COMP:12252"/>
        <dbReference type="ChEBI" id="CHEBI:15378"/>
        <dbReference type="ChEBI" id="CHEBI:30013"/>
        <dbReference type="ChEBI" id="CHEBI:57705"/>
        <dbReference type="ChEBI" id="CHEBI:58223"/>
        <dbReference type="ChEBI" id="CHEBI:90840"/>
        <dbReference type="EC" id="2.4.1.255"/>
    </reaction>
</comment>
<evidence type="ECO:0000256" key="6">
    <source>
        <dbReference type="ARBA" id="ARBA00022824"/>
    </source>
</evidence>
<evidence type="ECO:0000256" key="8">
    <source>
        <dbReference type="ARBA" id="ARBA00037761"/>
    </source>
</evidence>
<dbReference type="PANTHER" id="PTHR20961">
    <property type="entry name" value="GLYCOSYLTRANSFERASE"/>
    <property type="match status" value="1"/>
</dbReference>
<evidence type="ECO:0000256" key="10">
    <source>
        <dbReference type="ARBA" id="ARBA00042574"/>
    </source>
</evidence>
<reference evidence="15" key="3">
    <citation type="submission" date="2025-09" db="UniProtKB">
        <authorList>
            <consortium name="Ensembl"/>
        </authorList>
    </citation>
    <scope>IDENTIFICATION</scope>
</reference>
<comment type="similarity">
    <text evidence="1">Belongs to the glycosyltransferase 61 family.</text>
</comment>
<evidence type="ECO:0000256" key="11">
    <source>
        <dbReference type="ARBA" id="ARBA00048317"/>
    </source>
</evidence>
<comment type="catalytic activity">
    <reaction evidence="11">
        <text>L-seryl-[protein] + UDP-N-acetyl-alpha-D-glucosamine = 3-O-(N-acetyl-beta-D-glucosaminyl)-L-seryl-[protein] + UDP + H(+)</text>
        <dbReference type="Rhea" id="RHEA:48904"/>
        <dbReference type="Rhea" id="RHEA-COMP:9863"/>
        <dbReference type="Rhea" id="RHEA-COMP:12251"/>
        <dbReference type="ChEBI" id="CHEBI:15378"/>
        <dbReference type="ChEBI" id="CHEBI:29999"/>
        <dbReference type="ChEBI" id="CHEBI:57705"/>
        <dbReference type="ChEBI" id="CHEBI:58223"/>
        <dbReference type="ChEBI" id="CHEBI:90838"/>
        <dbReference type="EC" id="2.4.1.255"/>
    </reaction>
</comment>
<name>H2ZP73_CIOSA</name>
<feature type="signal peptide" evidence="13">
    <location>
        <begin position="1"/>
        <end position="19"/>
    </location>
</feature>
<evidence type="ECO:0000256" key="1">
    <source>
        <dbReference type="ARBA" id="ARBA00005449"/>
    </source>
</evidence>
<accession>H2ZP73</accession>
<reference evidence="16" key="1">
    <citation type="submission" date="2003-08" db="EMBL/GenBank/DDBJ databases">
        <authorList>
            <person name="Birren B."/>
            <person name="Nusbaum C."/>
            <person name="Abebe A."/>
            <person name="Abouelleil A."/>
            <person name="Adekoya E."/>
            <person name="Ait-zahra M."/>
            <person name="Allen N."/>
            <person name="Allen T."/>
            <person name="An P."/>
            <person name="Anderson M."/>
            <person name="Anderson S."/>
            <person name="Arachchi H."/>
            <person name="Armbruster J."/>
            <person name="Bachantsang P."/>
            <person name="Baldwin J."/>
            <person name="Barry A."/>
            <person name="Bayul T."/>
            <person name="Blitshsteyn B."/>
            <person name="Bloom T."/>
            <person name="Blye J."/>
            <person name="Boguslavskiy L."/>
            <person name="Borowsky M."/>
            <person name="Boukhgalter B."/>
            <person name="Brunache A."/>
            <person name="Butler J."/>
            <person name="Calixte N."/>
            <person name="Calvo S."/>
            <person name="Camarata J."/>
            <person name="Campo K."/>
            <person name="Chang J."/>
            <person name="Cheshatsang Y."/>
            <person name="Citroen M."/>
            <person name="Collymore A."/>
            <person name="Considine T."/>
            <person name="Cook A."/>
            <person name="Cooke P."/>
            <person name="Corum B."/>
            <person name="Cuomo C."/>
            <person name="David R."/>
            <person name="Dawoe T."/>
            <person name="Degray S."/>
            <person name="Dodge S."/>
            <person name="Dooley K."/>
            <person name="Dorje P."/>
            <person name="Dorjee K."/>
            <person name="Dorris L."/>
            <person name="Duffey N."/>
            <person name="Dupes A."/>
            <person name="Elkins T."/>
            <person name="Engels R."/>
            <person name="Erickson J."/>
            <person name="Farina A."/>
            <person name="Faro S."/>
            <person name="Ferreira P."/>
            <person name="Fischer H."/>
            <person name="Fitzgerald M."/>
            <person name="Foley K."/>
            <person name="Gage D."/>
            <person name="Galagan J."/>
            <person name="Gearin G."/>
            <person name="Gnerre S."/>
            <person name="Gnirke A."/>
            <person name="Goyette A."/>
            <person name="Graham J."/>
            <person name="Grandbois E."/>
            <person name="Gyaltsen K."/>
            <person name="Hafez N."/>
            <person name="Hagopian D."/>
            <person name="Hagos B."/>
            <person name="Hall J."/>
            <person name="Hatcher B."/>
            <person name="Heller A."/>
            <person name="Higgins H."/>
            <person name="Honan T."/>
            <person name="Horn A."/>
            <person name="Houde N."/>
            <person name="Hughes L."/>
            <person name="Hulme W."/>
            <person name="Husby E."/>
            <person name="Iliev I."/>
            <person name="Jaffe D."/>
            <person name="Jones C."/>
            <person name="Kamal M."/>
            <person name="Kamat A."/>
            <person name="Kamvysselis M."/>
            <person name="Karlsson E."/>
            <person name="Kells C."/>
            <person name="Kieu A."/>
            <person name="Kisner P."/>
            <person name="Kodira C."/>
            <person name="Kulbokas E."/>
            <person name="Labutti K."/>
            <person name="Lama D."/>
            <person name="Landers T."/>
            <person name="Leger J."/>
            <person name="Levine S."/>
            <person name="Lewis D."/>
            <person name="Lewis T."/>
            <person name="Lindblad-toh K."/>
            <person name="Liu X."/>
            <person name="Lokyitsang T."/>
            <person name="Lokyitsang Y."/>
            <person name="Lucien O."/>
            <person name="Lui A."/>
            <person name="Ma L.J."/>
            <person name="Mabbitt R."/>
            <person name="Macdonald J."/>
            <person name="Maclean C."/>
            <person name="Major J."/>
            <person name="Manning J."/>
            <person name="Marabella R."/>
            <person name="Maru K."/>
            <person name="Matthews C."/>
            <person name="Mauceli E."/>
            <person name="Mccarthy M."/>
            <person name="Mcdonough S."/>
            <person name="Mcghee T."/>
            <person name="Meldrim J."/>
            <person name="Meneus L."/>
            <person name="Mesirov J."/>
            <person name="Mihalev A."/>
            <person name="Mihova T."/>
            <person name="Mikkelsen T."/>
            <person name="Mlenga V."/>
            <person name="Moru K."/>
            <person name="Mozes J."/>
            <person name="Mulrain L."/>
            <person name="Munson G."/>
            <person name="Naylor J."/>
            <person name="Newes C."/>
            <person name="Nguyen C."/>
            <person name="Nguyen N."/>
            <person name="Nguyen T."/>
            <person name="Nicol R."/>
            <person name="Nielsen C."/>
            <person name="Nizzari M."/>
            <person name="Norbu C."/>
            <person name="Norbu N."/>
            <person name="O'donnell P."/>
            <person name="Okoawo O."/>
            <person name="O'leary S."/>
            <person name="Omotosho B."/>
            <person name="O'neill K."/>
            <person name="Osman S."/>
            <person name="Parker S."/>
            <person name="Perrin D."/>
            <person name="Phunkhang P."/>
            <person name="Piqani B."/>
            <person name="Purcell S."/>
            <person name="Rachupka T."/>
            <person name="Ramasamy U."/>
            <person name="Rameau R."/>
            <person name="Ray V."/>
            <person name="Raymond C."/>
            <person name="Retta R."/>
            <person name="Richardson S."/>
            <person name="Rise C."/>
            <person name="Rodriguez J."/>
            <person name="Rogers J."/>
            <person name="Rogov P."/>
            <person name="Rutman M."/>
            <person name="Schupbach R."/>
            <person name="Seaman C."/>
            <person name="Settipalli S."/>
            <person name="Sharpe T."/>
            <person name="Sheridan J."/>
            <person name="Sherpa N."/>
            <person name="Shi J."/>
            <person name="Smirnov S."/>
            <person name="Smith C."/>
            <person name="Sougnez C."/>
            <person name="Spencer B."/>
            <person name="Stalker J."/>
            <person name="Stange-thomann N."/>
            <person name="Stavropoulos S."/>
            <person name="Stetson K."/>
            <person name="Stone C."/>
            <person name="Stone S."/>
            <person name="Stubbs M."/>
            <person name="Talamas J."/>
            <person name="Tchuinga P."/>
            <person name="Tenzing P."/>
            <person name="Tesfaye S."/>
            <person name="Theodore J."/>
            <person name="Thoulutsang Y."/>
            <person name="Topham K."/>
            <person name="Towey S."/>
            <person name="Tsamla T."/>
            <person name="Tsomo N."/>
            <person name="Vallee D."/>
            <person name="Vassiliev H."/>
            <person name="Venkataraman V."/>
            <person name="Vinson J."/>
            <person name="Vo A."/>
            <person name="Wade C."/>
            <person name="Wang S."/>
            <person name="Wangchuk T."/>
            <person name="Wangdi T."/>
            <person name="Whittaker C."/>
            <person name="Wilkinson J."/>
            <person name="Wu Y."/>
            <person name="Wyman D."/>
            <person name="Yadav S."/>
            <person name="Yang S."/>
            <person name="Yang X."/>
            <person name="Yeager S."/>
            <person name="Yee E."/>
            <person name="Young G."/>
            <person name="Zainoun J."/>
            <person name="Zembeck L."/>
            <person name="Zimmer A."/>
            <person name="Zody M."/>
            <person name="Lander E."/>
        </authorList>
    </citation>
    <scope>NUCLEOTIDE SEQUENCE [LARGE SCALE GENOMIC DNA]</scope>
</reference>
<evidence type="ECO:0000256" key="2">
    <source>
        <dbReference type="ARBA" id="ARBA00011970"/>
    </source>
</evidence>
<reference evidence="15" key="2">
    <citation type="submission" date="2025-08" db="UniProtKB">
        <authorList>
            <consortium name="Ensembl"/>
        </authorList>
    </citation>
    <scope>IDENTIFICATION</scope>
</reference>
<evidence type="ECO:0000259" key="14">
    <source>
        <dbReference type="Pfam" id="PF04577"/>
    </source>
</evidence>
<dbReference type="AlphaFoldDB" id="H2ZP73"/>
<dbReference type="EC" id="2.4.1.255" evidence="2"/>
<keyword evidence="7" id="KW-0325">Glycoprotein</keyword>
<dbReference type="STRING" id="51511.ENSCSAVP00000019389"/>
<dbReference type="GO" id="GO:0097363">
    <property type="term" value="F:protein O-acetylglucosaminyltransferase activity"/>
    <property type="evidence" value="ECO:0007669"/>
    <property type="project" value="UniProtKB-EC"/>
</dbReference>
<evidence type="ECO:0000256" key="4">
    <source>
        <dbReference type="ARBA" id="ARBA00022679"/>
    </source>
</evidence>
<evidence type="ECO:0000256" key="9">
    <source>
        <dbReference type="ARBA" id="ARBA00040944"/>
    </source>
</evidence>
<evidence type="ECO:0000256" key="3">
    <source>
        <dbReference type="ARBA" id="ARBA00022676"/>
    </source>
</evidence>
<evidence type="ECO:0000256" key="12">
    <source>
        <dbReference type="ARBA" id="ARBA00049432"/>
    </source>
</evidence>
<feature type="chain" id="PRO_5003579451" description="EGF domain-specific O-linked N-acetylglucosamine transferase" evidence="13">
    <location>
        <begin position="20"/>
        <end position="515"/>
    </location>
</feature>
<comment type="function">
    <text evidence="8">Catalyzes the transfer of a single N-acetylglucosamine from UDP-GlcNAc to a serine or threonine residue in extracellular proteins resulting in their modification with a beta-linked N-acetylglucosamine (O-GlcNAc). Specifically glycosylates the Thr residue located between the fifth and sixth conserved cysteines of folded EGF-like domains.</text>
</comment>
<keyword evidence="6" id="KW-0256">Endoplasmic reticulum</keyword>
<evidence type="ECO:0000313" key="15">
    <source>
        <dbReference type="Ensembl" id="ENSCSAVP00000019389.1"/>
    </source>
</evidence>
<keyword evidence="16" id="KW-1185">Reference proteome</keyword>
<keyword evidence="3" id="KW-0328">Glycosyltransferase</keyword>
<evidence type="ECO:0000313" key="16">
    <source>
        <dbReference type="Proteomes" id="UP000007875"/>
    </source>
</evidence>
<dbReference type="Ensembl" id="ENSCSAVT00000019599.1">
    <property type="protein sequence ID" value="ENSCSAVP00000019389.1"/>
    <property type="gene ID" value="ENSCSAVG00000011371.1"/>
</dbReference>
<proteinExistence type="inferred from homology"/>
<dbReference type="Proteomes" id="UP000007875">
    <property type="component" value="Unassembled WGS sequence"/>
</dbReference>
<evidence type="ECO:0000256" key="5">
    <source>
        <dbReference type="ARBA" id="ARBA00022729"/>
    </source>
</evidence>
<dbReference type="PANTHER" id="PTHR20961:SF148">
    <property type="entry name" value="EGF DOMAIN-SPECIFIC O-LINKED N-ACETYLGLUCOSAMINE TRANSFERASE"/>
    <property type="match status" value="1"/>
</dbReference>
<dbReference type="InterPro" id="IPR007657">
    <property type="entry name" value="Glycosyltransferase_61"/>
</dbReference>
<protein>
    <recommendedName>
        <fullName evidence="9">EGF domain-specific O-linked N-acetylglucosamine transferase</fullName>
        <ecNumber evidence="2">2.4.1.255</ecNumber>
    </recommendedName>
    <alternativeName>
        <fullName evidence="10">Extracellular O-linked N-acetylglucosamine transferase</fullName>
    </alternativeName>
</protein>
<keyword evidence="4" id="KW-0808">Transferase</keyword>
<dbReference type="InterPro" id="IPR049625">
    <property type="entry name" value="Glyco_transf_61_cat"/>
</dbReference>
<evidence type="ECO:0000256" key="13">
    <source>
        <dbReference type="SAM" id="SignalP"/>
    </source>
</evidence>
<keyword evidence="5 13" id="KW-0732">Signal</keyword>
<dbReference type="InParanoid" id="H2ZP73"/>
<dbReference type="GeneTree" id="ENSGT00940000156493"/>
<dbReference type="GO" id="GO:0005788">
    <property type="term" value="C:endoplasmic reticulum lumen"/>
    <property type="evidence" value="ECO:0007669"/>
    <property type="project" value="TreeGrafter"/>
</dbReference>
<organism evidence="15 16">
    <name type="scientific">Ciona savignyi</name>
    <name type="common">Pacific transparent sea squirt</name>
    <dbReference type="NCBI Taxonomy" id="51511"/>
    <lineage>
        <taxon>Eukaryota</taxon>
        <taxon>Metazoa</taxon>
        <taxon>Chordata</taxon>
        <taxon>Tunicata</taxon>
        <taxon>Ascidiacea</taxon>
        <taxon>Phlebobranchia</taxon>
        <taxon>Cionidae</taxon>
        <taxon>Ciona</taxon>
    </lineage>
</organism>
<dbReference type="eggNOG" id="KOG4698">
    <property type="taxonomic scope" value="Eukaryota"/>
</dbReference>
<feature type="domain" description="Glycosyltransferase 61 catalytic" evidence="14">
    <location>
        <begin position="322"/>
        <end position="430"/>
    </location>
</feature>
<evidence type="ECO:0000256" key="7">
    <source>
        <dbReference type="ARBA" id="ARBA00023180"/>
    </source>
</evidence>
<dbReference type="Pfam" id="PF04577">
    <property type="entry name" value="Glyco_transf_61"/>
    <property type="match status" value="1"/>
</dbReference>